<sequence>MEHDFWHQRWEQGRIGFHQGDINPYLKEHWSELALDKGSKVLVPLCGKSLDMLWLQEQGYAVLGCELSEAACRAFFAENMRVPELTQQDIGPVFSSDNITLLAADIFTLEAAHLADVAAVYDRAALIALPKTMRKDYAQLLIDRLPLGCQLLLVTLEFDADAGPPFSVPQREVEALFSGRFMVERLAEVALGGERGAGRVEVVYRLTEARSAI</sequence>
<dbReference type="InterPro" id="IPR029063">
    <property type="entry name" value="SAM-dependent_MTases_sf"/>
</dbReference>
<dbReference type="PROSITE" id="PS51585">
    <property type="entry name" value="SAM_MT_TPMT"/>
    <property type="match status" value="1"/>
</dbReference>
<dbReference type="GO" id="GO:0008119">
    <property type="term" value="F:thiopurine S-methyltransferase activity"/>
    <property type="evidence" value="ECO:0007669"/>
    <property type="project" value="UniProtKB-UniRule"/>
</dbReference>
<comment type="similarity">
    <text evidence="3 9">Belongs to the class I-like SAM-binding methyltransferase superfamily. TPMT family.</text>
</comment>
<dbReference type="SUPFAM" id="SSF53335">
    <property type="entry name" value="S-adenosyl-L-methionine-dependent methyltransferases"/>
    <property type="match status" value="1"/>
</dbReference>
<dbReference type="Proteomes" id="UP000282818">
    <property type="component" value="Unassembled WGS sequence"/>
</dbReference>
<dbReference type="RefSeq" id="WP_127695163.1">
    <property type="nucleotide sequence ID" value="NZ_SACQ01000007.1"/>
</dbReference>
<dbReference type="FunFam" id="3.40.50.150:FF:000101">
    <property type="entry name" value="Thiopurine S-methyltransferase"/>
    <property type="match status" value="1"/>
</dbReference>
<dbReference type="InterPro" id="IPR022474">
    <property type="entry name" value="Thiopur_S-MeTfrase_Se/Te_detox"/>
</dbReference>
<organism evidence="10 11">
    <name type="scientific">Neptunomonas marina</name>
    <dbReference type="NCBI Taxonomy" id="1815562"/>
    <lineage>
        <taxon>Bacteria</taxon>
        <taxon>Pseudomonadati</taxon>
        <taxon>Pseudomonadota</taxon>
        <taxon>Gammaproteobacteria</taxon>
        <taxon>Oceanospirillales</taxon>
        <taxon>Oceanospirillaceae</taxon>
        <taxon>Neptunomonas</taxon>
    </lineage>
</organism>
<dbReference type="Gene3D" id="3.40.50.150">
    <property type="entry name" value="Vaccinia Virus protein VP39"/>
    <property type="match status" value="1"/>
</dbReference>
<dbReference type="EC" id="2.1.1.67" evidence="4 9"/>
<dbReference type="HAMAP" id="MF_00812">
    <property type="entry name" value="Thiopur_methtran"/>
    <property type="match status" value="1"/>
</dbReference>
<dbReference type="EMBL" id="SACQ01000007">
    <property type="protein sequence ID" value="RVU29847.1"/>
    <property type="molecule type" value="Genomic_DNA"/>
</dbReference>
<comment type="catalytic activity">
    <reaction evidence="1 9">
        <text>S-adenosyl-L-methionine + a thiopurine = S-adenosyl-L-homocysteine + a thiopurine S-methylether.</text>
        <dbReference type="EC" id="2.1.1.67"/>
    </reaction>
</comment>
<evidence type="ECO:0000256" key="9">
    <source>
        <dbReference type="HAMAP-Rule" id="MF_00812"/>
    </source>
</evidence>
<evidence type="ECO:0000256" key="1">
    <source>
        <dbReference type="ARBA" id="ARBA00000903"/>
    </source>
</evidence>
<dbReference type="InterPro" id="IPR025835">
    <property type="entry name" value="Thiopurine_S-MeTrfase"/>
</dbReference>
<dbReference type="AlphaFoldDB" id="A0A437Q5Q9"/>
<accession>A0A437Q5Q9</accession>
<keyword evidence="5 9" id="KW-0963">Cytoplasm</keyword>
<name>A0A437Q5Q9_9GAMM</name>
<evidence type="ECO:0000256" key="4">
    <source>
        <dbReference type="ARBA" id="ARBA00011905"/>
    </source>
</evidence>
<comment type="subcellular location">
    <subcellularLocation>
        <location evidence="2 9">Cytoplasm</location>
    </subcellularLocation>
</comment>
<dbReference type="GO" id="GO:0005737">
    <property type="term" value="C:cytoplasm"/>
    <property type="evidence" value="ECO:0007669"/>
    <property type="project" value="UniProtKB-SubCell"/>
</dbReference>
<evidence type="ECO:0000313" key="10">
    <source>
        <dbReference type="EMBL" id="RVU29847.1"/>
    </source>
</evidence>
<evidence type="ECO:0000256" key="7">
    <source>
        <dbReference type="ARBA" id="ARBA00022679"/>
    </source>
</evidence>
<dbReference type="NCBIfam" id="TIGR03840">
    <property type="entry name" value="TMPT_Se_Te"/>
    <property type="match status" value="1"/>
</dbReference>
<dbReference type="InterPro" id="IPR008854">
    <property type="entry name" value="TPMT"/>
</dbReference>
<dbReference type="Pfam" id="PF05724">
    <property type="entry name" value="TPMT"/>
    <property type="match status" value="1"/>
</dbReference>
<protein>
    <recommendedName>
        <fullName evidence="4 9">Thiopurine S-methyltransferase</fullName>
        <ecNumber evidence="4 9">2.1.1.67</ecNumber>
    </recommendedName>
    <alternativeName>
        <fullName evidence="9">Thiopurine methyltransferase</fullName>
    </alternativeName>
</protein>
<gene>
    <name evidence="9" type="primary">tpm</name>
    <name evidence="10" type="ORF">EOE65_14985</name>
</gene>
<dbReference type="NCBIfam" id="NF009732">
    <property type="entry name" value="PRK13255.1"/>
    <property type="match status" value="1"/>
</dbReference>
<evidence type="ECO:0000256" key="5">
    <source>
        <dbReference type="ARBA" id="ARBA00022490"/>
    </source>
</evidence>
<reference evidence="10 11" key="1">
    <citation type="submission" date="2019-01" db="EMBL/GenBank/DDBJ databases">
        <authorList>
            <person name="Chen W.-M."/>
        </authorList>
    </citation>
    <scope>NUCLEOTIDE SEQUENCE [LARGE SCALE GENOMIC DNA]</scope>
    <source>
        <strain evidence="10 11">HPM-16</strain>
    </source>
</reference>
<evidence type="ECO:0000256" key="6">
    <source>
        <dbReference type="ARBA" id="ARBA00022603"/>
    </source>
</evidence>
<evidence type="ECO:0000256" key="2">
    <source>
        <dbReference type="ARBA" id="ARBA00004496"/>
    </source>
</evidence>
<keyword evidence="7 9" id="KW-0808">Transferase</keyword>
<feature type="binding site" evidence="9">
    <location>
        <position position="123"/>
    </location>
    <ligand>
        <name>S-adenosyl-L-methionine</name>
        <dbReference type="ChEBI" id="CHEBI:59789"/>
    </ligand>
</feature>
<dbReference type="PIRSF" id="PIRSF023956">
    <property type="entry name" value="Thiopurine_S-methyltransferase"/>
    <property type="match status" value="1"/>
</dbReference>
<evidence type="ECO:0000256" key="3">
    <source>
        <dbReference type="ARBA" id="ARBA00008145"/>
    </source>
</evidence>
<evidence type="ECO:0000256" key="8">
    <source>
        <dbReference type="ARBA" id="ARBA00022691"/>
    </source>
</evidence>
<dbReference type="PANTHER" id="PTHR10259">
    <property type="entry name" value="THIOPURINE S-METHYLTRANSFERASE"/>
    <property type="match status" value="1"/>
</dbReference>
<dbReference type="GO" id="GO:0010038">
    <property type="term" value="P:response to metal ion"/>
    <property type="evidence" value="ECO:0007669"/>
    <property type="project" value="InterPro"/>
</dbReference>
<comment type="caution">
    <text evidence="10">The sequence shown here is derived from an EMBL/GenBank/DDBJ whole genome shotgun (WGS) entry which is preliminary data.</text>
</comment>
<feature type="binding site" evidence="9">
    <location>
        <position position="45"/>
    </location>
    <ligand>
        <name>S-adenosyl-L-methionine</name>
        <dbReference type="ChEBI" id="CHEBI:59789"/>
    </ligand>
</feature>
<feature type="binding site" evidence="9">
    <location>
        <position position="10"/>
    </location>
    <ligand>
        <name>S-adenosyl-L-methionine</name>
        <dbReference type="ChEBI" id="CHEBI:59789"/>
    </ligand>
</feature>
<keyword evidence="11" id="KW-1185">Reference proteome</keyword>
<keyword evidence="8 9" id="KW-0949">S-adenosyl-L-methionine</keyword>
<dbReference type="PANTHER" id="PTHR10259:SF11">
    <property type="entry name" value="THIOPURINE S-METHYLTRANSFERASE"/>
    <property type="match status" value="1"/>
</dbReference>
<feature type="binding site" evidence="9">
    <location>
        <position position="66"/>
    </location>
    <ligand>
        <name>S-adenosyl-L-methionine</name>
        <dbReference type="ChEBI" id="CHEBI:59789"/>
    </ligand>
</feature>
<evidence type="ECO:0000313" key="11">
    <source>
        <dbReference type="Proteomes" id="UP000282818"/>
    </source>
</evidence>
<proteinExistence type="inferred from homology"/>
<keyword evidence="6 9" id="KW-0489">Methyltransferase</keyword>
<dbReference type="GO" id="GO:0032259">
    <property type="term" value="P:methylation"/>
    <property type="evidence" value="ECO:0007669"/>
    <property type="project" value="UniProtKB-KW"/>
</dbReference>